<reference evidence="8 9" key="1">
    <citation type="submission" date="2016-11" db="EMBL/GenBank/DDBJ databases">
        <title>Study of marine rhodopsin-containing bacteria.</title>
        <authorList>
            <person name="Yoshizawa S."/>
            <person name="Kumagai Y."/>
            <person name="Kogure K."/>
        </authorList>
    </citation>
    <scope>NUCLEOTIDE SEQUENCE [LARGE SCALE GENOMIC DNA]</scope>
    <source>
        <strain evidence="8 9">SG-29</strain>
    </source>
</reference>
<organism evidence="8 9">
    <name type="scientific">Rubricoccus marinus</name>
    <dbReference type="NCBI Taxonomy" id="716817"/>
    <lineage>
        <taxon>Bacteria</taxon>
        <taxon>Pseudomonadati</taxon>
        <taxon>Rhodothermota</taxon>
        <taxon>Rhodothermia</taxon>
        <taxon>Rhodothermales</taxon>
        <taxon>Rubricoccaceae</taxon>
        <taxon>Rubricoccus</taxon>
    </lineage>
</organism>
<dbReference type="InterPro" id="IPR014710">
    <property type="entry name" value="RmlC-like_jellyroll"/>
</dbReference>
<dbReference type="GO" id="GO:0005829">
    <property type="term" value="C:cytosol"/>
    <property type="evidence" value="ECO:0007669"/>
    <property type="project" value="TreeGrafter"/>
</dbReference>
<dbReference type="PANTHER" id="PTHR21047:SF2">
    <property type="entry name" value="THYMIDINE DIPHOSPHO-4-KETO-RHAMNOSE 3,5-EPIMERASE"/>
    <property type="match status" value="1"/>
</dbReference>
<comment type="pathway">
    <text evidence="7">Carbohydrate biosynthesis; dTDP-L-rhamnose biosynthesis.</text>
</comment>
<dbReference type="AlphaFoldDB" id="A0A259U036"/>
<feature type="active site" description="Proton acceptor" evidence="5">
    <location>
        <position position="62"/>
    </location>
</feature>
<dbReference type="GO" id="GO:0008830">
    <property type="term" value="F:dTDP-4-dehydrorhamnose 3,5-epimerase activity"/>
    <property type="evidence" value="ECO:0007669"/>
    <property type="project" value="UniProtKB-UniRule"/>
</dbReference>
<dbReference type="InterPro" id="IPR000888">
    <property type="entry name" value="RmlC-like"/>
</dbReference>
<dbReference type="SUPFAM" id="SSF51182">
    <property type="entry name" value="RmlC-like cupins"/>
    <property type="match status" value="1"/>
</dbReference>
<comment type="caution">
    <text evidence="8">The sequence shown here is derived from an EMBL/GenBank/DDBJ whole genome shotgun (WGS) entry which is preliminary data.</text>
</comment>
<dbReference type="OrthoDB" id="9800680at2"/>
<name>A0A259U036_9BACT</name>
<dbReference type="Gene3D" id="2.60.120.10">
    <property type="entry name" value="Jelly Rolls"/>
    <property type="match status" value="1"/>
</dbReference>
<dbReference type="NCBIfam" id="TIGR01221">
    <property type="entry name" value="rmlC"/>
    <property type="match status" value="1"/>
</dbReference>
<comment type="catalytic activity">
    <reaction evidence="1 7">
        <text>dTDP-4-dehydro-6-deoxy-alpha-D-glucose = dTDP-4-dehydro-beta-L-rhamnose</text>
        <dbReference type="Rhea" id="RHEA:16969"/>
        <dbReference type="ChEBI" id="CHEBI:57649"/>
        <dbReference type="ChEBI" id="CHEBI:62830"/>
        <dbReference type="EC" id="5.1.3.13"/>
    </reaction>
</comment>
<sequence>MNLHPTKIPGCVLVTPQWHEDERGGFSRTWDAETFASGGMATEWAQCSVSRNHARGTLRGMHFQRAPHEEAKLVRCTRGAVYDVCLDLRESSPTRHQWVGAELTADNGHALYVPEGCAHGFLTLEDDSEVFYMISAAYAPHASGGVRWDDPAFGIEWPGEVRVIKDRDADYPLI</sequence>
<dbReference type="RefSeq" id="WP_094548592.1">
    <property type="nucleotide sequence ID" value="NZ_MQWB01000001.1"/>
</dbReference>
<feature type="active site" description="Proton donor" evidence="5">
    <location>
        <position position="132"/>
    </location>
</feature>
<evidence type="ECO:0000313" key="8">
    <source>
        <dbReference type="EMBL" id="OZC03341.1"/>
    </source>
</evidence>
<evidence type="ECO:0000313" key="9">
    <source>
        <dbReference type="Proteomes" id="UP000216446"/>
    </source>
</evidence>
<comment type="function">
    <text evidence="2 7">Catalyzes the epimerization of the C3' and C5'positions of dTDP-6-deoxy-D-xylo-4-hexulose, forming dTDP-6-deoxy-L-lyxo-4-hexulose.</text>
</comment>
<dbReference type="UniPathway" id="UPA00124"/>
<proteinExistence type="inferred from homology"/>
<dbReference type="InParanoid" id="A0A259U036"/>
<accession>A0A259U036</accession>
<evidence type="ECO:0000256" key="2">
    <source>
        <dbReference type="ARBA" id="ARBA00001997"/>
    </source>
</evidence>
<comment type="similarity">
    <text evidence="7">Belongs to the dTDP-4-dehydrorhamnose 3,5-epimerase family.</text>
</comment>
<feature type="site" description="Participates in a stacking interaction with the thymidine ring of dTDP-4-oxo-6-deoxyglucose" evidence="6">
    <location>
        <position position="138"/>
    </location>
</feature>
<dbReference type="InterPro" id="IPR011051">
    <property type="entry name" value="RmlC_Cupin_sf"/>
</dbReference>
<dbReference type="EMBL" id="MQWB01000001">
    <property type="protein sequence ID" value="OZC03341.1"/>
    <property type="molecule type" value="Genomic_DNA"/>
</dbReference>
<evidence type="ECO:0000256" key="1">
    <source>
        <dbReference type="ARBA" id="ARBA00001298"/>
    </source>
</evidence>
<evidence type="ECO:0000256" key="3">
    <source>
        <dbReference type="ARBA" id="ARBA00012098"/>
    </source>
</evidence>
<dbReference type="GO" id="GO:0019305">
    <property type="term" value="P:dTDP-rhamnose biosynthetic process"/>
    <property type="evidence" value="ECO:0007669"/>
    <property type="project" value="UniProtKB-UniRule"/>
</dbReference>
<keyword evidence="9" id="KW-1185">Reference proteome</keyword>
<protein>
    <recommendedName>
        <fullName evidence="4 7">dTDP-4-dehydrorhamnose 3,5-epimerase</fullName>
        <ecNumber evidence="3 7">5.1.3.13</ecNumber>
    </recommendedName>
    <alternativeName>
        <fullName evidence="7">Thymidine diphospho-4-keto-rhamnose 3,5-epimerase</fullName>
    </alternativeName>
</protein>
<dbReference type="Pfam" id="PF00908">
    <property type="entry name" value="dTDP_sugar_isom"/>
    <property type="match status" value="1"/>
</dbReference>
<evidence type="ECO:0000256" key="6">
    <source>
        <dbReference type="PIRSR" id="PIRSR600888-3"/>
    </source>
</evidence>
<dbReference type="GO" id="GO:0000271">
    <property type="term" value="P:polysaccharide biosynthetic process"/>
    <property type="evidence" value="ECO:0007669"/>
    <property type="project" value="TreeGrafter"/>
</dbReference>
<evidence type="ECO:0000256" key="5">
    <source>
        <dbReference type="PIRSR" id="PIRSR600888-1"/>
    </source>
</evidence>
<dbReference type="Proteomes" id="UP000216446">
    <property type="component" value="Unassembled WGS sequence"/>
</dbReference>
<keyword evidence="7" id="KW-0413">Isomerase</keyword>
<dbReference type="EC" id="5.1.3.13" evidence="3 7"/>
<evidence type="ECO:0000256" key="4">
    <source>
        <dbReference type="ARBA" id="ARBA00019595"/>
    </source>
</evidence>
<evidence type="ECO:0000256" key="7">
    <source>
        <dbReference type="RuleBase" id="RU364069"/>
    </source>
</evidence>
<gene>
    <name evidence="8" type="ORF">BSZ36_10325</name>
</gene>
<comment type="subunit">
    <text evidence="7">Homodimer.</text>
</comment>
<dbReference type="PANTHER" id="PTHR21047">
    <property type="entry name" value="DTDP-6-DEOXY-D-GLUCOSE-3,5 EPIMERASE"/>
    <property type="match status" value="1"/>
</dbReference>
<dbReference type="CDD" id="cd00438">
    <property type="entry name" value="cupin_RmlC"/>
    <property type="match status" value="1"/>
</dbReference>